<comment type="subcellular location">
    <subcellularLocation>
        <location evidence="1">Cell membrane</location>
        <topology evidence="1">Multi-pass membrane protein</topology>
    </subcellularLocation>
</comment>
<evidence type="ECO:0000256" key="5">
    <source>
        <dbReference type="ARBA" id="ARBA00022475"/>
    </source>
</evidence>
<dbReference type="EC" id="1.3.99.-" evidence="14"/>
<evidence type="ECO:0000256" key="14">
    <source>
        <dbReference type="PIRNR" id="PIRNR004638"/>
    </source>
</evidence>
<keyword evidence="6 14" id="KW-0349">Heme</keyword>
<evidence type="ECO:0000256" key="7">
    <source>
        <dbReference type="ARBA" id="ARBA00022692"/>
    </source>
</evidence>
<evidence type="ECO:0000256" key="1">
    <source>
        <dbReference type="ARBA" id="ARBA00004651"/>
    </source>
</evidence>
<keyword evidence="8 14" id="KW-0479">Metal-binding</keyword>
<dbReference type="GO" id="GO:0046872">
    <property type="term" value="F:metal ion binding"/>
    <property type="evidence" value="ECO:0007669"/>
    <property type="project" value="UniProtKB-UniRule"/>
</dbReference>
<comment type="cofactor">
    <cofactor evidence="14">
        <name>heme b</name>
        <dbReference type="ChEBI" id="CHEBI:60344"/>
    </cofactor>
    <text evidence="14">Binds 1 heme b (iron(II)-protoporphyrin IX) group per subunit.</text>
</comment>
<dbReference type="OrthoDB" id="5770094at2"/>
<proteinExistence type="inferred from homology"/>
<evidence type="ECO:0000256" key="9">
    <source>
        <dbReference type="ARBA" id="ARBA00022989"/>
    </source>
</evidence>
<organism evidence="16 17">
    <name type="scientific">Halopseudomonas formosensis</name>
    <dbReference type="NCBI Taxonomy" id="1002526"/>
    <lineage>
        <taxon>Bacteria</taxon>
        <taxon>Pseudomonadati</taxon>
        <taxon>Pseudomonadota</taxon>
        <taxon>Gammaproteobacteria</taxon>
        <taxon>Pseudomonadales</taxon>
        <taxon>Pseudomonadaceae</taxon>
        <taxon>Halopseudomonas</taxon>
    </lineage>
</organism>
<dbReference type="EMBL" id="FOYD01000001">
    <property type="protein sequence ID" value="SFQ58392.1"/>
    <property type="molecule type" value="Genomic_DNA"/>
</dbReference>
<dbReference type="RefSeq" id="WP_090536116.1">
    <property type="nucleotide sequence ID" value="NZ_FOYD01000001.1"/>
</dbReference>
<keyword evidence="7 15" id="KW-0812">Transmembrane</keyword>
<reference evidence="16 17" key="1">
    <citation type="submission" date="2016-10" db="EMBL/GenBank/DDBJ databases">
        <authorList>
            <person name="de Groot N.N."/>
        </authorList>
    </citation>
    <scope>NUCLEOTIDE SEQUENCE [LARGE SCALE GENOMIC DNA]</scope>
    <source>
        <strain evidence="16 17">JCM 18415</strain>
    </source>
</reference>
<accession>A0A1I5ZPN0</accession>
<evidence type="ECO:0000313" key="17">
    <source>
        <dbReference type="Proteomes" id="UP000242815"/>
    </source>
</evidence>
<evidence type="ECO:0000256" key="6">
    <source>
        <dbReference type="ARBA" id="ARBA00022617"/>
    </source>
</evidence>
<dbReference type="Pfam" id="PF03653">
    <property type="entry name" value="UPF0093"/>
    <property type="match status" value="1"/>
</dbReference>
<evidence type="ECO:0000256" key="13">
    <source>
        <dbReference type="ARBA" id="ARBA00048390"/>
    </source>
</evidence>
<keyword evidence="5 14" id="KW-1003">Cell membrane</keyword>
<evidence type="ECO:0000256" key="11">
    <source>
        <dbReference type="ARBA" id="ARBA00023004"/>
    </source>
</evidence>
<dbReference type="Proteomes" id="UP000242815">
    <property type="component" value="Unassembled WGS sequence"/>
</dbReference>
<dbReference type="PANTHER" id="PTHR40255:SF1">
    <property type="entry name" value="PROTOPORPHYRINOGEN IX OXIDASE"/>
    <property type="match status" value="1"/>
</dbReference>
<keyword evidence="11 14" id="KW-0408">Iron</keyword>
<keyword evidence="10" id="KW-0560">Oxidoreductase</keyword>
<feature type="transmembrane region" description="Helical" evidence="15">
    <location>
        <begin position="84"/>
        <end position="104"/>
    </location>
</feature>
<dbReference type="UniPathway" id="UPA00251">
    <property type="reaction ID" value="UER00324"/>
</dbReference>
<feature type="transmembrane region" description="Helical" evidence="15">
    <location>
        <begin position="110"/>
        <end position="134"/>
    </location>
</feature>
<dbReference type="PANTHER" id="PTHR40255">
    <property type="entry name" value="UPF0093 MEMBRANE PROTEIN SLR1790"/>
    <property type="match status" value="1"/>
</dbReference>
<dbReference type="GO" id="GO:0070818">
    <property type="term" value="F:protoporphyrinogen oxidase activity"/>
    <property type="evidence" value="ECO:0007669"/>
    <property type="project" value="UniProtKB-UniRule"/>
</dbReference>
<evidence type="ECO:0000256" key="8">
    <source>
        <dbReference type="ARBA" id="ARBA00022723"/>
    </source>
</evidence>
<comment type="catalytic activity">
    <reaction evidence="13 14">
        <text>protoporphyrinogen IX + 3 A = protoporphyrin IX + 3 AH2</text>
        <dbReference type="Rhea" id="RHEA:62000"/>
        <dbReference type="ChEBI" id="CHEBI:13193"/>
        <dbReference type="ChEBI" id="CHEBI:17499"/>
        <dbReference type="ChEBI" id="CHEBI:57306"/>
        <dbReference type="ChEBI" id="CHEBI:57307"/>
    </reaction>
</comment>
<gene>
    <name evidence="16" type="ORF">SAMN05216578_101209</name>
</gene>
<comment type="similarity">
    <text evidence="3 14">Belongs to the HemJ family.</text>
</comment>
<evidence type="ECO:0000256" key="12">
    <source>
        <dbReference type="ARBA" id="ARBA00023136"/>
    </source>
</evidence>
<evidence type="ECO:0000256" key="4">
    <source>
        <dbReference type="ARBA" id="ARBA00017504"/>
    </source>
</evidence>
<dbReference type="AlphaFoldDB" id="A0A1I5ZPN0"/>
<name>A0A1I5ZPN0_9GAMM</name>
<protein>
    <recommendedName>
        <fullName evidence="4 14">Protoporphyrinogen IX oxidase</fullName>
        <ecNumber evidence="14">1.3.99.-</ecNumber>
    </recommendedName>
</protein>
<dbReference type="InterPro" id="IPR005265">
    <property type="entry name" value="HemJ-like"/>
</dbReference>
<keyword evidence="12 14" id="KW-0472">Membrane</keyword>
<feature type="transmembrane region" description="Helical" evidence="15">
    <location>
        <begin position="51"/>
        <end position="72"/>
    </location>
</feature>
<dbReference type="STRING" id="1002526.SAMN05216578_101209"/>
<evidence type="ECO:0000256" key="10">
    <source>
        <dbReference type="ARBA" id="ARBA00023002"/>
    </source>
</evidence>
<evidence type="ECO:0000313" key="16">
    <source>
        <dbReference type="EMBL" id="SFQ58392.1"/>
    </source>
</evidence>
<keyword evidence="9 15" id="KW-1133">Transmembrane helix</keyword>
<dbReference type="GO" id="GO:0005886">
    <property type="term" value="C:plasma membrane"/>
    <property type="evidence" value="ECO:0007669"/>
    <property type="project" value="UniProtKB-SubCell"/>
</dbReference>
<comment type="pathway">
    <text evidence="2 14">Porphyrin-containing compound metabolism; protoporphyrin-IX biosynthesis; protoporphyrin-IX from protoporphyrinogen-IX: step 1/1.</text>
</comment>
<sequence>MLWFLVLHIIALLLWVAALLYLPALIAARRAHLLPVQSPQNPHNSIERMVFTRVATPAALTAIIAGTLVFVIDRNINPWLIIKLTLVTGLVLCHVTVGALILRVERGGTPLVPACIALAVGVMLLIGLILWLVLAKPTMGLLS</sequence>
<evidence type="ECO:0000256" key="15">
    <source>
        <dbReference type="SAM" id="Phobius"/>
    </source>
</evidence>
<dbReference type="GO" id="GO:0006782">
    <property type="term" value="P:protoporphyrinogen IX biosynthetic process"/>
    <property type="evidence" value="ECO:0007669"/>
    <property type="project" value="UniProtKB-UniRule"/>
</dbReference>
<evidence type="ECO:0000256" key="2">
    <source>
        <dbReference type="ARBA" id="ARBA00005073"/>
    </source>
</evidence>
<dbReference type="PIRSF" id="PIRSF004638">
    <property type="entry name" value="UCP004638"/>
    <property type="match status" value="1"/>
</dbReference>
<evidence type="ECO:0000256" key="3">
    <source>
        <dbReference type="ARBA" id="ARBA00006501"/>
    </source>
</evidence>
<comment type="function">
    <text evidence="14">Catalyzes the oxidation of protoporphyrinogen IX to protoporphyrin IX.</text>
</comment>